<protein>
    <submittedName>
        <fullName evidence="1">Uncharacterized protein</fullName>
    </submittedName>
</protein>
<comment type="caution">
    <text evidence="1">The sequence shown here is derived from an EMBL/GenBank/DDBJ whole genome shotgun (WGS) entry which is preliminary data.</text>
</comment>
<sequence length="105" mass="11876">PAPNETETKARFDKFVDAFIYQKTIAAAFGSIDKNYINHNPTAKKGFDSAWNILSPIWASQNVTPLRTLFKGNQGWLNYGSWEAVDRYGIMGVLWNMYADKVLAV</sequence>
<dbReference type="EMBL" id="MU003554">
    <property type="protein sequence ID" value="KAF2463079.1"/>
    <property type="molecule type" value="Genomic_DNA"/>
</dbReference>
<evidence type="ECO:0000313" key="1">
    <source>
        <dbReference type="EMBL" id="KAF2463079.1"/>
    </source>
</evidence>
<proteinExistence type="predicted"/>
<gene>
    <name evidence="1" type="ORF">BDR25DRAFT_246582</name>
</gene>
<name>A0ACB6Q7V4_9PLEO</name>
<dbReference type="Proteomes" id="UP000799755">
    <property type="component" value="Unassembled WGS sequence"/>
</dbReference>
<organism evidence="1 2">
    <name type="scientific">Lindgomyces ingoldianus</name>
    <dbReference type="NCBI Taxonomy" id="673940"/>
    <lineage>
        <taxon>Eukaryota</taxon>
        <taxon>Fungi</taxon>
        <taxon>Dikarya</taxon>
        <taxon>Ascomycota</taxon>
        <taxon>Pezizomycotina</taxon>
        <taxon>Dothideomycetes</taxon>
        <taxon>Pleosporomycetidae</taxon>
        <taxon>Pleosporales</taxon>
        <taxon>Lindgomycetaceae</taxon>
        <taxon>Lindgomyces</taxon>
    </lineage>
</organism>
<accession>A0ACB6Q7V4</accession>
<keyword evidence="2" id="KW-1185">Reference proteome</keyword>
<feature type="non-terminal residue" evidence="1">
    <location>
        <position position="1"/>
    </location>
</feature>
<reference evidence="1" key="1">
    <citation type="journal article" date="2020" name="Stud. Mycol.">
        <title>101 Dothideomycetes genomes: a test case for predicting lifestyles and emergence of pathogens.</title>
        <authorList>
            <person name="Haridas S."/>
            <person name="Albert R."/>
            <person name="Binder M."/>
            <person name="Bloem J."/>
            <person name="Labutti K."/>
            <person name="Salamov A."/>
            <person name="Andreopoulos B."/>
            <person name="Baker S."/>
            <person name="Barry K."/>
            <person name="Bills G."/>
            <person name="Bluhm B."/>
            <person name="Cannon C."/>
            <person name="Castanera R."/>
            <person name="Culley D."/>
            <person name="Daum C."/>
            <person name="Ezra D."/>
            <person name="Gonzalez J."/>
            <person name="Henrissat B."/>
            <person name="Kuo A."/>
            <person name="Liang C."/>
            <person name="Lipzen A."/>
            <person name="Lutzoni F."/>
            <person name="Magnuson J."/>
            <person name="Mondo S."/>
            <person name="Nolan M."/>
            <person name="Ohm R."/>
            <person name="Pangilinan J."/>
            <person name="Park H.-J."/>
            <person name="Ramirez L."/>
            <person name="Alfaro M."/>
            <person name="Sun H."/>
            <person name="Tritt A."/>
            <person name="Yoshinaga Y."/>
            <person name="Zwiers L.-H."/>
            <person name="Turgeon B."/>
            <person name="Goodwin S."/>
            <person name="Spatafora J."/>
            <person name="Crous P."/>
            <person name="Grigoriev I."/>
        </authorList>
    </citation>
    <scope>NUCLEOTIDE SEQUENCE</scope>
    <source>
        <strain evidence="1">ATCC 200398</strain>
    </source>
</reference>
<evidence type="ECO:0000313" key="2">
    <source>
        <dbReference type="Proteomes" id="UP000799755"/>
    </source>
</evidence>